<keyword evidence="3" id="KW-0547">Nucleotide-binding</keyword>
<reference evidence="5" key="1">
    <citation type="submission" date="2018-05" db="EMBL/GenBank/DDBJ databases">
        <authorList>
            <person name="Lanie J.A."/>
            <person name="Ng W.-L."/>
            <person name="Kazmierczak K.M."/>
            <person name="Andrzejewski T.M."/>
            <person name="Davidsen T.M."/>
            <person name="Wayne K.J."/>
            <person name="Tettelin H."/>
            <person name="Glass J.I."/>
            <person name="Rusch D."/>
            <person name="Podicherti R."/>
            <person name="Tsui H.-C.T."/>
            <person name="Winkler M.E."/>
        </authorList>
    </citation>
    <scope>NUCLEOTIDE SEQUENCE</scope>
</reference>
<keyword evidence="4" id="KW-0342">GTP-binding</keyword>
<accession>A0A381VC90</accession>
<keyword evidence="1" id="KW-0808">Transferase</keyword>
<dbReference type="Pfam" id="PF01983">
    <property type="entry name" value="CofC"/>
    <property type="match status" value="1"/>
</dbReference>
<dbReference type="Gene3D" id="3.90.550.10">
    <property type="entry name" value="Spore Coat Polysaccharide Biosynthesis Protein SpsA, Chain A"/>
    <property type="match status" value="1"/>
</dbReference>
<dbReference type="AlphaFoldDB" id="A0A381VC90"/>
<dbReference type="EMBL" id="UINC01008386">
    <property type="protein sequence ID" value="SVA37754.1"/>
    <property type="molecule type" value="Genomic_DNA"/>
</dbReference>
<evidence type="ECO:0000256" key="2">
    <source>
        <dbReference type="ARBA" id="ARBA00022695"/>
    </source>
</evidence>
<gene>
    <name evidence="5" type="ORF">METZ01_LOCUS90608</name>
</gene>
<proteinExistence type="predicted"/>
<protein>
    <recommendedName>
        <fullName evidence="6">2-phospho-L-lactate guanylyltransferase</fullName>
    </recommendedName>
</protein>
<organism evidence="5">
    <name type="scientific">marine metagenome</name>
    <dbReference type="NCBI Taxonomy" id="408172"/>
    <lineage>
        <taxon>unclassified sequences</taxon>
        <taxon>metagenomes</taxon>
        <taxon>ecological metagenomes</taxon>
    </lineage>
</organism>
<dbReference type="GO" id="GO:0043814">
    <property type="term" value="F:phospholactate guanylyltransferase activity"/>
    <property type="evidence" value="ECO:0007669"/>
    <property type="project" value="InterPro"/>
</dbReference>
<dbReference type="NCBIfam" id="TIGR03552">
    <property type="entry name" value="F420_cofC"/>
    <property type="match status" value="1"/>
</dbReference>
<dbReference type="SUPFAM" id="SSF53448">
    <property type="entry name" value="Nucleotide-diphospho-sugar transferases"/>
    <property type="match status" value="1"/>
</dbReference>
<evidence type="ECO:0000256" key="1">
    <source>
        <dbReference type="ARBA" id="ARBA00022679"/>
    </source>
</evidence>
<keyword evidence="2" id="KW-0548">Nucleotidyltransferase</keyword>
<evidence type="ECO:0000256" key="4">
    <source>
        <dbReference type="ARBA" id="ARBA00023134"/>
    </source>
</evidence>
<dbReference type="InterPro" id="IPR002835">
    <property type="entry name" value="CofC"/>
</dbReference>
<evidence type="ECO:0000256" key="3">
    <source>
        <dbReference type="ARBA" id="ARBA00022741"/>
    </source>
</evidence>
<evidence type="ECO:0000313" key="5">
    <source>
        <dbReference type="EMBL" id="SVA37754.1"/>
    </source>
</evidence>
<dbReference type="PANTHER" id="PTHR40392:SF1">
    <property type="entry name" value="2-PHOSPHO-L-LACTATE GUANYLYLTRANSFERASE"/>
    <property type="match status" value="1"/>
</dbReference>
<evidence type="ECO:0008006" key="6">
    <source>
        <dbReference type="Google" id="ProtNLM"/>
    </source>
</evidence>
<dbReference type="InterPro" id="IPR029044">
    <property type="entry name" value="Nucleotide-diphossugar_trans"/>
</dbReference>
<sequence>MLKDMLAALNGAEVIDTITLLTKDPDVINYSLQHGLKIVKEESGAGLNASIDSATAELADAGIDELLILPVDLPTVRASDIDELCRRHRGTLTVCPAIRDGGTNALVSAPPNAVASQFGPDSARRFLKTARRKGISAKRMNLRAFERDIDRPDDLVWLLEQQGRNYTSAYLAEIGITDRLRNPTKGAIA</sequence>
<dbReference type="PANTHER" id="PTHR40392">
    <property type="entry name" value="2-PHOSPHO-L-LACTATE GUANYLYLTRANSFERASE"/>
    <property type="match status" value="1"/>
</dbReference>
<name>A0A381VC90_9ZZZZ</name>
<dbReference type="GO" id="GO:0005525">
    <property type="term" value="F:GTP binding"/>
    <property type="evidence" value="ECO:0007669"/>
    <property type="project" value="UniProtKB-KW"/>
</dbReference>